<organism evidence="1 2">
    <name type="scientific">Parasedimentitalea denitrificans</name>
    <dbReference type="NCBI Taxonomy" id="2211118"/>
    <lineage>
        <taxon>Bacteria</taxon>
        <taxon>Pseudomonadati</taxon>
        <taxon>Pseudomonadota</taxon>
        <taxon>Alphaproteobacteria</taxon>
        <taxon>Rhodobacterales</taxon>
        <taxon>Paracoccaceae</taxon>
        <taxon>Parasedimentitalea</taxon>
    </lineage>
</organism>
<keyword evidence="2" id="KW-1185">Reference proteome</keyword>
<sequence length="173" mass="19537">MTLPFGALLGGYRIKGADMGNQQGQGKTASKAKKILFPALLMVAVLASGACWADTSNDDLQLKEHWAFHYYVNFQDVVEGRFPVGTPAAELTDWLSESGFRLPYEIRRAHVEMFTGDFSSLSTQQRQEIWFGSAKNIGSLCGVTTHVVYWERDKTEMISTIRTREQRCYFEIP</sequence>
<reference evidence="1 2" key="1">
    <citation type="submission" date="2018-05" db="EMBL/GenBank/DDBJ databases">
        <authorList>
            <person name="Zhang Y.-J."/>
        </authorList>
    </citation>
    <scope>NUCLEOTIDE SEQUENCE [LARGE SCALE GENOMIC DNA]</scope>
    <source>
        <strain evidence="1 2">CY04</strain>
    </source>
</reference>
<comment type="caution">
    <text evidence="1">The sequence shown here is derived from an EMBL/GenBank/DDBJ whole genome shotgun (WGS) entry which is preliminary data.</text>
</comment>
<dbReference type="Proteomes" id="UP001429564">
    <property type="component" value="Unassembled WGS sequence"/>
</dbReference>
<evidence type="ECO:0000313" key="1">
    <source>
        <dbReference type="EMBL" id="NIZ63443.1"/>
    </source>
</evidence>
<accession>A0ABX0WCK5</accession>
<dbReference type="EMBL" id="QHLQ01000043">
    <property type="protein sequence ID" value="NIZ63443.1"/>
    <property type="molecule type" value="Genomic_DNA"/>
</dbReference>
<name>A0ABX0WCK5_9RHOB</name>
<evidence type="ECO:0008006" key="3">
    <source>
        <dbReference type="Google" id="ProtNLM"/>
    </source>
</evidence>
<proteinExistence type="predicted"/>
<protein>
    <recommendedName>
        <fullName evidence="3">Lipoprotein</fullName>
    </recommendedName>
</protein>
<gene>
    <name evidence="1" type="ORF">DL239_20995</name>
</gene>
<evidence type="ECO:0000313" key="2">
    <source>
        <dbReference type="Proteomes" id="UP001429564"/>
    </source>
</evidence>